<dbReference type="AlphaFoldDB" id="A0A975KBC8"/>
<dbReference type="Pfam" id="PF09917">
    <property type="entry name" value="DUF2147"/>
    <property type="match status" value="1"/>
</dbReference>
<evidence type="ECO:0000259" key="1">
    <source>
        <dbReference type="Pfam" id="PF09917"/>
    </source>
</evidence>
<dbReference type="Gene3D" id="2.40.128.520">
    <property type="match status" value="1"/>
</dbReference>
<dbReference type="InterPro" id="IPR019223">
    <property type="entry name" value="DUF2147"/>
</dbReference>
<name>A0A975KBC8_9SPHN</name>
<gene>
    <name evidence="2" type="ORF">KFK14_15155</name>
</gene>
<keyword evidence="3" id="KW-1185">Reference proteome</keyword>
<dbReference type="KEGG" id="spph:KFK14_15155"/>
<proteinExistence type="predicted"/>
<dbReference type="PANTHER" id="PTHR36919:SF2">
    <property type="entry name" value="BLL6627 PROTEIN"/>
    <property type="match status" value="1"/>
</dbReference>
<evidence type="ECO:0000313" key="2">
    <source>
        <dbReference type="EMBL" id="QUT08281.1"/>
    </source>
</evidence>
<dbReference type="Proteomes" id="UP000681425">
    <property type="component" value="Chromosome"/>
</dbReference>
<protein>
    <submittedName>
        <fullName evidence="2">DUF2147 domain-containing protein</fullName>
    </submittedName>
</protein>
<reference evidence="2" key="1">
    <citation type="submission" date="2021-04" db="EMBL/GenBank/DDBJ databases">
        <title>Isolation of p-tert-butylphenol degrading bacteria Sphingobium phenoxybenzoativorans Tas13 from active sludge.</title>
        <authorList>
            <person name="Li Y."/>
        </authorList>
    </citation>
    <scope>NUCLEOTIDE SEQUENCE</scope>
    <source>
        <strain evidence="2">Tas13</strain>
    </source>
</reference>
<dbReference type="PANTHER" id="PTHR36919">
    <property type="entry name" value="BLR1215 PROTEIN"/>
    <property type="match status" value="1"/>
</dbReference>
<dbReference type="EMBL" id="CP073910">
    <property type="protein sequence ID" value="QUT08281.1"/>
    <property type="molecule type" value="Genomic_DNA"/>
</dbReference>
<evidence type="ECO:0000313" key="3">
    <source>
        <dbReference type="Proteomes" id="UP000681425"/>
    </source>
</evidence>
<feature type="domain" description="DUF2147" evidence="1">
    <location>
        <begin position="29"/>
        <end position="133"/>
    </location>
</feature>
<organism evidence="2 3">
    <name type="scientific">Sphingobium phenoxybenzoativorans</name>
    <dbReference type="NCBI Taxonomy" id="1592790"/>
    <lineage>
        <taxon>Bacteria</taxon>
        <taxon>Pseudomonadati</taxon>
        <taxon>Pseudomonadota</taxon>
        <taxon>Alphaproteobacteria</taxon>
        <taxon>Sphingomonadales</taxon>
        <taxon>Sphingomonadaceae</taxon>
        <taxon>Sphingobium</taxon>
    </lineage>
</organism>
<sequence>MLCVIAPAAQAASRPALSPSVQSPLPVAGLWLNPRGSVVVQAGDCSGKLCGWVSWASRAALADAAAADVPHLVGTELLQDYRPSGLKRWAGRVYVPDMGRSFQSTIEQIDPQHLKISGCILAGLLCKSQIWRRS</sequence>
<accession>A0A975KBC8</accession>